<dbReference type="Pfam" id="PF25852">
    <property type="entry name" value="DUF6242_C"/>
    <property type="match status" value="1"/>
</dbReference>
<dbReference type="Gene3D" id="2.60.40.2340">
    <property type="match status" value="1"/>
</dbReference>
<dbReference type="Proteomes" id="UP000610931">
    <property type="component" value="Unassembled WGS sequence"/>
</dbReference>
<feature type="chain" id="PRO_5035146628" description="Cadherin-like beta sandwich domain-containing protein" evidence="1">
    <location>
        <begin position="29"/>
        <end position="481"/>
    </location>
</feature>
<feature type="signal peptide" evidence="1">
    <location>
        <begin position="1"/>
        <end position="28"/>
    </location>
</feature>
<name>A0A8J7JA99_9FLAO</name>
<feature type="domain" description="DUF6242" evidence="2">
    <location>
        <begin position="48"/>
        <end position="128"/>
    </location>
</feature>
<dbReference type="AlphaFoldDB" id="A0A8J7JA99"/>
<reference evidence="4" key="1">
    <citation type="submission" date="2020-12" db="EMBL/GenBank/DDBJ databases">
        <title>Snuella sp. nov., isolated from sediment in Incheon.</title>
        <authorList>
            <person name="Kim W."/>
        </authorList>
    </citation>
    <scope>NUCLEOTIDE SEQUENCE</scope>
    <source>
        <strain evidence="4">CAU 1569</strain>
    </source>
</reference>
<keyword evidence="5" id="KW-1185">Reference proteome</keyword>
<evidence type="ECO:0000256" key="1">
    <source>
        <dbReference type="SAM" id="SignalP"/>
    </source>
</evidence>
<evidence type="ECO:0000313" key="4">
    <source>
        <dbReference type="EMBL" id="MBJ6367279.1"/>
    </source>
</evidence>
<gene>
    <name evidence="4" type="ORF">JF259_04150</name>
</gene>
<dbReference type="Pfam" id="PF19755">
    <property type="entry name" value="DUF6242"/>
    <property type="match status" value="1"/>
</dbReference>
<dbReference type="SUPFAM" id="SSF117281">
    <property type="entry name" value="Kelch motif"/>
    <property type="match status" value="1"/>
</dbReference>
<dbReference type="InterPro" id="IPR046209">
    <property type="entry name" value="DUF6242_N"/>
</dbReference>
<proteinExistence type="predicted"/>
<comment type="caution">
    <text evidence="4">The sequence shown here is derived from an EMBL/GenBank/DDBJ whole genome shotgun (WGS) entry which is preliminary data.</text>
</comment>
<dbReference type="InterPro" id="IPR015915">
    <property type="entry name" value="Kelch-typ_b-propeller"/>
</dbReference>
<sequence length="481" mass="51669">MKTNQKLKSLFSIIVLAGGLLVTTSCQKDDPLSDLTGILSFEFTNDIIKDYPFTVDNGSFVIKNVDSLPYQFDVSSLIAEFSVISGSTITVNGVAQTSGVTANDFSNAITYVATAEDGVTTRTYKVEVNVAQLNPEAVQWNQKSPNAFDNAYETQEYFYLNGKHWVVVGKKFQWFASSPEASLYSSEDGITWTEETPTGDFPVGYDHNIIVEGNKAYVVGYVSGVDTWGADQPTLENNLFTTEDGINWTKAEAALDVARILSPVYVLDGSIYAHGGNLQGGFGAFTGSKPIGAPFFPAASVSSTTLVSTDGVTFTASSDYTSEMPKRTLASGYVYDGKMYVAGGLGLDGYPLSDVWSSTDGVTWAQVSDGAFTARIKASTAVYDNKVWMFGGQLVDGTCTNEILVSEDGGVTWTAVAAEKALPANFKARCNADVTVDEEGNLWIVGGEAVDAVTYTDEGYVDTITYSVLTDVWSGKLNKLD</sequence>
<protein>
    <recommendedName>
        <fullName evidence="6">Cadherin-like beta sandwich domain-containing protein</fullName>
    </recommendedName>
</protein>
<evidence type="ECO:0008006" key="6">
    <source>
        <dbReference type="Google" id="ProtNLM"/>
    </source>
</evidence>
<evidence type="ECO:0000313" key="5">
    <source>
        <dbReference type="Proteomes" id="UP000610931"/>
    </source>
</evidence>
<evidence type="ECO:0000259" key="3">
    <source>
        <dbReference type="Pfam" id="PF25852"/>
    </source>
</evidence>
<feature type="domain" description="DUF6242" evidence="3">
    <location>
        <begin position="134"/>
        <end position="480"/>
    </location>
</feature>
<dbReference type="Gene3D" id="2.120.10.80">
    <property type="entry name" value="Kelch-type beta propeller"/>
    <property type="match status" value="1"/>
</dbReference>
<dbReference type="PROSITE" id="PS51257">
    <property type="entry name" value="PROKAR_LIPOPROTEIN"/>
    <property type="match status" value="1"/>
</dbReference>
<organism evidence="4 5">
    <name type="scientific">Snuella sedimenti</name>
    <dbReference type="NCBI Taxonomy" id="2798802"/>
    <lineage>
        <taxon>Bacteria</taxon>
        <taxon>Pseudomonadati</taxon>
        <taxon>Bacteroidota</taxon>
        <taxon>Flavobacteriia</taxon>
        <taxon>Flavobacteriales</taxon>
        <taxon>Flavobacteriaceae</taxon>
        <taxon>Snuella</taxon>
    </lineage>
</organism>
<dbReference type="InterPro" id="IPR058667">
    <property type="entry name" value="DUF6242_C"/>
</dbReference>
<dbReference type="EMBL" id="JAELVQ010000003">
    <property type="protein sequence ID" value="MBJ6367279.1"/>
    <property type="molecule type" value="Genomic_DNA"/>
</dbReference>
<dbReference type="RefSeq" id="WP_199113673.1">
    <property type="nucleotide sequence ID" value="NZ_JAELVQ010000003.1"/>
</dbReference>
<accession>A0A8J7JA99</accession>
<dbReference type="CDD" id="cd15482">
    <property type="entry name" value="Sialidase_non-viral"/>
    <property type="match status" value="1"/>
</dbReference>
<evidence type="ECO:0000259" key="2">
    <source>
        <dbReference type="Pfam" id="PF19755"/>
    </source>
</evidence>
<dbReference type="SUPFAM" id="SSF110296">
    <property type="entry name" value="Oligoxyloglucan reducing end-specific cellobiohydrolase"/>
    <property type="match status" value="1"/>
</dbReference>
<keyword evidence="1" id="KW-0732">Signal</keyword>